<dbReference type="InterPro" id="IPR005135">
    <property type="entry name" value="Endo/exonuclease/phosphatase"/>
</dbReference>
<accession>A0AAV2CII4</accession>
<gene>
    <name evidence="2" type="ORF">LTRI10_LOCUS3372</name>
</gene>
<keyword evidence="3" id="KW-1185">Reference proteome</keyword>
<dbReference type="GO" id="GO:0003824">
    <property type="term" value="F:catalytic activity"/>
    <property type="evidence" value="ECO:0007669"/>
    <property type="project" value="InterPro"/>
</dbReference>
<dbReference type="AlphaFoldDB" id="A0AAV2CII4"/>
<dbReference type="SUPFAM" id="SSF56219">
    <property type="entry name" value="DNase I-like"/>
    <property type="match status" value="1"/>
</dbReference>
<evidence type="ECO:0000259" key="1">
    <source>
        <dbReference type="Pfam" id="PF03372"/>
    </source>
</evidence>
<dbReference type="Gene3D" id="3.60.10.10">
    <property type="entry name" value="Endonuclease/exonuclease/phosphatase"/>
    <property type="match status" value="1"/>
</dbReference>
<evidence type="ECO:0000313" key="3">
    <source>
        <dbReference type="Proteomes" id="UP001497516"/>
    </source>
</evidence>
<name>A0AAV2CII4_9ROSI</name>
<dbReference type="PANTHER" id="PTHR33710:SF71">
    <property type="entry name" value="ENDONUCLEASE_EXONUCLEASE_PHOSPHATASE DOMAIN-CONTAINING PROTEIN"/>
    <property type="match status" value="1"/>
</dbReference>
<protein>
    <recommendedName>
        <fullName evidence="1">Endonuclease/exonuclease/phosphatase domain-containing protein</fullName>
    </recommendedName>
</protein>
<sequence length="516" mass="59808">MTQSILIWNVRGLGSCDNRAKIKGLLRRWKPDIVVLTETKWRSYSQRLISSVSGSRFSDWDAKNVVEAKGGIAIYWDRRVFKREIEWEGKFTLEVKLCEISTGKDISLLVVYGPQKKEDKLEFISELRMVCRYYSDPLCIIGYFNLVQGNDDYRGQPRDIEVITKFNEFISDCDLLDLPLSGSLFTWSNGSGSFSKIDRAIINSSFDSSFSPDSIMALDRVESDHCAIFLKWGALDRIRRPWRFENMWILDESYSTRLVGWWNVPVNGHGVLFLFGQRLKQAKALIKCWNRDHFGRVEQRIKDLLRKIKFFDQMEEQGVIPEDARVEKNMLKCELEKLLLMEEIAWRQKSRELWLSIGDKNTGFFHRMASNNRRKNKIHFVKINGERVSDPNGIKNAFVDHFVARFADNHTNNPFPKSFKPDVFSLDENYSLAKPFTEVEIWQAIKNCDGDKAPGPDAFTLAFYKSGWHVIKNDLLKALDEFYFLGSLPKSVGHSFICLLPKKDAAEEVKISDRLA</sequence>
<organism evidence="2 3">
    <name type="scientific">Linum trigynum</name>
    <dbReference type="NCBI Taxonomy" id="586398"/>
    <lineage>
        <taxon>Eukaryota</taxon>
        <taxon>Viridiplantae</taxon>
        <taxon>Streptophyta</taxon>
        <taxon>Embryophyta</taxon>
        <taxon>Tracheophyta</taxon>
        <taxon>Spermatophyta</taxon>
        <taxon>Magnoliopsida</taxon>
        <taxon>eudicotyledons</taxon>
        <taxon>Gunneridae</taxon>
        <taxon>Pentapetalae</taxon>
        <taxon>rosids</taxon>
        <taxon>fabids</taxon>
        <taxon>Malpighiales</taxon>
        <taxon>Linaceae</taxon>
        <taxon>Linum</taxon>
    </lineage>
</organism>
<evidence type="ECO:0000313" key="2">
    <source>
        <dbReference type="EMBL" id="CAL1355621.1"/>
    </source>
</evidence>
<feature type="domain" description="Endonuclease/exonuclease/phosphatase" evidence="1">
    <location>
        <begin position="8"/>
        <end position="211"/>
    </location>
</feature>
<dbReference type="Pfam" id="PF03372">
    <property type="entry name" value="Exo_endo_phos"/>
    <property type="match status" value="1"/>
</dbReference>
<dbReference type="InterPro" id="IPR036691">
    <property type="entry name" value="Endo/exonu/phosph_ase_sf"/>
</dbReference>
<dbReference type="Proteomes" id="UP001497516">
    <property type="component" value="Chromosome 1"/>
</dbReference>
<reference evidence="2 3" key="1">
    <citation type="submission" date="2024-04" db="EMBL/GenBank/DDBJ databases">
        <authorList>
            <person name="Fracassetti M."/>
        </authorList>
    </citation>
    <scope>NUCLEOTIDE SEQUENCE [LARGE SCALE GENOMIC DNA]</scope>
</reference>
<proteinExistence type="predicted"/>
<dbReference type="EMBL" id="OZ034813">
    <property type="protein sequence ID" value="CAL1355621.1"/>
    <property type="molecule type" value="Genomic_DNA"/>
</dbReference>
<dbReference type="PANTHER" id="PTHR33710">
    <property type="entry name" value="BNAC02G09200D PROTEIN"/>
    <property type="match status" value="1"/>
</dbReference>